<organism evidence="1 2">
    <name type="scientific">Polychaeton citri CBS 116435</name>
    <dbReference type="NCBI Taxonomy" id="1314669"/>
    <lineage>
        <taxon>Eukaryota</taxon>
        <taxon>Fungi</taxon>
        <taxon>Dikarya</taxon>
        <taxon>Ascomycota</taxon>
        <taxon>Pezizomycotina</taxon>
        <taxon>Dothideomycetes</taxon>
        <taxon>Dothideomycetidae</taxon>
        <taxon>Capnodiales</taxon>
        <taxon>Capnodiaceae</taxon>
        <taxon>Polychaeton</taxon>
    </lineage>
</organism>
<evidence type="ECO:0000313" key="1">
    <source>
        <dbReference type="EMBL" id="KAF2716667.1"/>
    </source>
</evidence>
<accession>A0A9P4UIB3</accession>
<sequence length="58" mass="6412">MSPSEWRATVGIWWVLHTCSRTAVISTLPPLSPERSGVLHALQETFPTQCPKDYDGTG</sequence>
<proteinExistence type="predicted"/>
<keyword evidence="2" id="KW-1185">Reference proteome</keyword>
<evidence type="ECO:0000313" key="2">
    <source>
        <dbReference type="Proteomes" id="UP000799441"/>
    </source>
</evidence>
<protein>
    <submittedName>
        <fullName evidence="1">Uncharacterized protein</fullName>
    </submittedName>
</protein>
<dbReference type="Proteomes" id="UP000799441">
    <property type="component" value="Unassembled WGS sequence"/>
</dbReference>
<dbReference type="AlphaFoldDB" id="A0A9P4UIB3"/>
<dbReference type="EMBL" id="MU003865">
    <property type="protein sequence ID" value="KAF2716667.1"/>
    <property type="molecule type" value="Genomic_DNA"/>
</dbReference>
<comment type="caution">
    <text evidence="1">The sequence shown here is derived from an EMBL/GenBank/DDBJ whole genome shotgun (WGS) entry which is preliminary data.</text>
</comment>
<name>A0A9P4UIB3_9PEZI</name>
<reference evidence="1" key="1">
    <citation type="journal article" date="2020" name="Stud. Mycol.">
        <title>101 Dothideomycetes genomes: a test case for predicting lifestyles and emergence of pathogens.</title>
        <authorList>
            <person name="Haridas S."/>
            <person name="Albert R."/>
            <person name="Binder M."/>
            <person name="Bloem J."/>
            <person name="Labutti K."/>
            <person name="Salamov A."/>
            <person name="Andreopoulos B."/>
            <person name="Baker S."/>
            <person name="Barry K."/>
            <person name="Bills G."/>
            <person name="Bluhm B."/>
            <person name="Cannon C."/>
            <person name="Castanera R."/>
            <person name="Culley D."/>
            <person name="Daum C."/>
            <person name="Ezra D."/>
            <person name="Gonzalez J."/>
            <person name="Henrissat B."/>
            <person name="Kuo A."/>
            <person name="Liang C."/>
            <person name="Lipzen A."/>
            <person name="Lutzoni F."/>
            <person name="Magnuson J."/>
            <person name="Mondo S."/>
            <person name="Nolan M."/>
            <person name="Ohm R."/>
            <person name="Pangilinan J."/>
            <person name="Park H.-J."/>
            <person name="Ramirez L."/>
            <person name="Alfaro M."/>
            <person name="Sun H."/>
            <person name="Tritt A."/>
            <person name="Yoshinaga Y."/>
            <person name="Zwiers L.-H."/>
            <person name="Turgeon B."/>
            <person name="Goodwin S."/>
            <person name="Spatafora J."/>
            <person name="Crous P."/>
            <person name="Grigoriev I."/>
        </authorList>
    </citation>
    <scope>NUCLEOTIDE SEQUENCE</scope>
    <source>
        <strain evidence="1">CBS 116435</strain>
    </source>
</reference>
<gene>
    <name evidence="1" type="ORF">K431DRAFT_289196</name>
</gene>